<evidence type="ECO:0000256" key="9">
    <source>
        <dbReference type="SAM" id="Phobius"/>
    </source>
</evidence>
<dbReference type="GO" id="GO:0005345">
    <property type="term" value="F:purine nucleobase transmembrane transporter activity"/>
    <property type="evidence" value="ECO:0007669"/>
    <property type="project" value="TreeGrafter"/>
</dbReference>
<dbReference type="OrthoDB" id="9808458at2"/>
<feature type="transmembrane region" description="Helical" evidence="9">
    <location>
        <begin position="360"/>
        <end position="380"/>
    </location>
</feature>
<keyword evidence="5 8" id="KW-0812">Transmembrane</keyword>
<feature type="transmembrane region" description="Helical" evidence="9">
    <location>
        <begin position="434"/>
        <end position="453"/>
    </location>
</feature>
<dbReference type="InterPro" id="IPR026033">
    <property type="entry name" value="Azg-like_bact_archaea"/>
</dbReference>
<dbReference type="RefSeq" id="WP_090471137.1">
    <property type="nucleotide sequence ID" value="NZ_CACVNK010000026.1"/>
</dbReference>
<keyword evidence="7 8" id="KW-0472">Membrane</keyword>
<accession>A0A1I7H1Z6</accession>
<feature type="transmembrane region" description="Helical" evidence="9">
    <location>
        <begin position="20"/>
        <end position="38"/>
    </location>
</feature>
<feature type="transmembrane region" description="Helical" evidence="9">
    <location>
        <begin position="50"/>
        <end position="70"/>
    </location>
</feature>
<dbReference type="Pfam" id="PF00860">
    <property type="entry name" value="Xan_ur_permease"/>
    <property type="match status" value="1"/>
</dbReference>
<keyword evidence="6 8" id="KW-1133">Transmembrane helix</keyword>
<feature type="transmembrane region" description="Helical" evidence="9">
    <location>
        <begin position="336"/>
        <end position="353"/>
    </location>
</feature>
<dbReference type="Proteomes" id="UP000198817">
    <property type="component" value="Unassembled WGS sequence"/>
</dbReference>
<evidence type="ECO:0000256" key="6">
    <source>
        <dbReference type="ARBA" id="ARBA00022989"/>
    </source>
</evidence>
<feature type="transmembrane region" description="Helical" evidence="9">
    <location>
        <begin position="100"/>
        <end position="123"/>
    </location>
</feature>
<name>A0A1I7H1Z6_9FIRM</name>
<evidence type="ECO:0000256" key="7">
    <source>
        <dbReference type="ARBA" id="ARBA00023136"/>
    </source>
</evidence>
<sequence>MDNFFKLTERGTDVKTEITSGITTFLAMVYILAVNPSILSSTGMDSGSIFTATCISAAVGCFCMAFFANYPVALASGMGLNAYFAYTVVPNLVKSGVANAWQIALTAVFVEGIIFILLSVTNFREMLVNDIPENLKHAISAGIGLFVTIIGLKNAGIVANDDSTLITFGPLYTPQVALALIGLLIVAILYHYNVKGYILIGILITWVLGMIAQAAGWYVVDVKAGMYSLYPSFDLGSLIPKDHNIWAFNFQWVGTHILDFAVVVFSFLFVDIFDTVGTLIGVASKGNLLDENGKLPNAKGALLADAVATVFGAIFGTSTVTSFVESTAGVANGGRTGLTAITSGVLFIIALFFSPIFLAIPSFATTPALVWVGLLMLGSIKDVDFGSDTADTVGAFLAIVMMPFTSSIATGIMWGMLSWVLLKVFTGKAKDVKPIMWIVFVLFALYAVKEVALPTM</sequence>
<evidence type="ECO:0000256" key="1">
    <source>
        <dbReference type="ARBA" id="ARBA00004651"/>
    </source>
</evidence>
<evidence type="ECO:0000256" key="8">
    <source>
        <dbReference type="PIRNR" id="PIRNR005353"/>
    </source>
</evidence>
<evidence type="ECO:0000313" key="11">
    <source>
        <dbReference type="Proteomes" id="UP000198817"/>
    </source>
</evidence>
<dbReference type="PANTHER" id="PTHR43337">
    <property type="entry name" value="XANTHINE/URACIL PERMEASE C887.17-RELATED"/>
    <property type="match status" value="1"/>
</dbReference>
<reference evidence="10 11" key="1">
    <citation type="submission" date="2016-10" db="EMBL/GenBank/DDBJ databases">
        <authorList>
            <person name="de Groot N.N."/>
        </authorList>
    </citation>
    <scope>NUCLEOTIDE SEQUENCE [LARGE SCALE GENOMIC DNA]</scope>
    <source>
        <strain evidence="10 11">KHGC13</strain>
    </source>
</reference>
<dbReference type="PANTHER" id="PTHR43337:SF1">
    <property type="entry name" value="XANTHINE_URACIL PERMEASE C887.17-RELATED"/>
    <property type="match status" value="1"/>
</dbReference>
<keyword evidence="4 8" id="KW-1003">Cell membrane</keyword>
<dbReference type="InterPro" id="IPR045018">
    <property type="entry name" value="Azg-like"/>
</dbReference>
<organism evidence="10 11">
    <name type="scientific">Eubacterium pyruvativorans</name>
    <dbReference type="NCBI Taxonomy" id="155865"/>
    <lineage>
        <taxon>Bacteria</taxon>
        <taxon>Bacillati</taxon>
        <taxon>Bacillota</taxon>
        <taxon>Clostridia</taxon>
        <taxon>Eubacteriales</taxon>
        <taxon>Eubacteriaceae</taxon>
        <taxon>Eubacterium</taxon>
    </lineage>
</organism>
<dbReference type="EMBL" id="FPBT01000011">
    <property type="protein sequence ID" value="SFU54526.1"/>
    <property type="molecule type" value="Genomic_DNA"/>
</dbReference>
<dbReference type="GO" id="GO:0005886">
    <property type="term" value="C:plasma membrane"/>
    <property type="evidence" value="ECO:0007669"/>
    <property type="project" value="UniProtKB-SubCell"/>
</dbReference>
<evidence type="ECO:0000256" key="4">
    <source>
        <dbReference type="ARBA" id="ARBA00022475"/>
    </source>
</evidence>
<evidence type="ECO:0000256" key="3">
    <source>
        <dbReference type="ARBA" id="ARBA00022448"/>
    </source>
</evidence>
<dbReference type="AlphaFoldDB" id="A0A1I7H1Z6"/>
<feature type="transmembrane region" description="Helical" evidence="9">
    <location>
        <begin position="392"/>
        <end position="422"/>
    </location>
</feature>
<evidence type="ECO:0000256" key="2">
    <source>
        <dbReference type="ARBA" id="ARBA00005697"/>
    </source>
</evidence>
<feature type="transmembrane region" description="Helical" evidence="9">
    <location>
        <begin position="302"/>
        <end position="324"/>
    </location>
</feature>
<protein>
    <submittedName>
        <fullName evidence="10">Putative MFS transporter, AGZA family, xanthine/uracil permease</fullName>
    </submittedName>
</protein>
<dbReference type="STRING" id="155865.SAMN05216515_11212"/>
<feature type="transmembrane region" description="Helical" evidence="9">
    <location>
        <begin position="260"/>
        <end position="282"/>
    </location>
</feature>
<evidence type="ECO:0000313" key="10">
    <source>
        <dbReference type="EMBL" id="SFU54526.1"/>
    </source>
</evidence>
<gene>
    <name evidence="10" type="ORF">SAMN05216508_11112</name>
</gene>
<comment type="similarity">
    <text evidence="2 8">Belongs to the nucleobase:cation symporter-2 (NCS2) (TC 2.A.40) family. Azg-like subfamily.</text>
</comment>
<feature type="transmembrane region" description="Helical" evidence="9">
    <location>
        <begin position="197"/>
        <end position="220"/>
    </location>
</feature>
<dbReference type="InterPro" id="IPR006043">
    <property type="entry name" value="NCS2"/>
</dbReference>
<dbReference type="PIRSF" id="PIRSF005353">
    <property type="entry name" value="PbuG"/>
    <property type="match status" value="1"/>
</dbReference>
<evidence type="ECO:0000256" key="5">
    <source>
        <dbReference type="ARBA" id="ARBA00022692"/>
    </source>
</evidence>
<proteinExistence type="inferred from homology"/>
<keyword evidence="11" id="KW-1185">Reference proteome</keyword>
<feature type="transmembrane region" description="Helical" evidence="9">
    <location>
        <begin position="135"/>
        <end position="152"/>
    </location>
</feature>
<comment type="subcellular location">
    <subcellularLocation>
        <location evidence="1 8">Cell membrane</location>
        <topology evidence="1 8">Multi-pass membrane protein</topology>
    </subcellularLocation>
</comment>
<keyword evidence="3 8" id="KW-0813">Transport</keyword>
<feature type="transmembrane region" description="Helical" evidence="9">
    <location>
        <begin position="172"/>
        <end position="190"/>
    </location>
</feature>